<dbReference type="RefSeq" id="WP_188630965.1">
    <property type="nucleotide sequence ID" value="NZ_BMKE01000049.1"/>
</dbReference>
<sequence length="81" mass="8844">MSQELTLKGIALEKLNRILNPNFDSKFIWALLSGGVLLAGYQRIIQLCSSIEVVSGDTYVKLSLSSGTDAVFIFISFSSDL</sequence>
<dbReference type="Proteomes" id="UP000646152">
    <property type="component" value="Unassembled WGS sequence"/>
</dbReference>
<keyword evidence="2" id="KW-1185">Reference proteome</keyword>
<protein>
    <submittedName>
        <fullName evidence="1">Uncharacterized protein</fullName>
    </submittedName>
</protein>
<evidence type="ECO:0000313" key="2">
    <source>
        <dbReference type="Proteomes" id="UP000646152"/>
    </source>
</evidence>
<proteinExistence type="predicted"/>
<comment type="caution">
    <text evidence="1">The sequence shown here is derived from an EMBL/GenBank/DDBJ whole genome shotgun (WGS) entry which is preliminary data.</text>
</comment>
<name>A0ABQ1IXL9_9GAMM</name>
<organism evidence="1 2">
    <name type="scientific">Oceanisphaera marina</name>
    <dbReference type="NCBI Taxonomy" id="2017550"/>
    <lineage>
        <taxon>Bacteria</taxon>
        <taxon>Pseudomonadati</taxon>
        <taxon>Pseudomonadota</taxon>
        <taxon>Gammaproteobacteria</taxon>
        <taxon>Aeromonadales</taxon>
        <taxon>Aeromonadaceae</taxon>
        <taxon>Oceanisphaera</taxon>
    </lineage>
</organism>
<reference evidence="2" key="1">
    <citation type="journal article" date="2019" name="Int. J. Syst. Evol. Microbiol.">
        <title>The Global Catalogue of Microorganisms (GCM) 10K type strain sequencing project: providing services to taxonomists for standard genome sequencing and annotation.</title>
        <authorList>
            <consortium name="The Broad Institute Genomics Platform"/>
            <consortium name="The Broad Institute Genome Sequencing Center for Infectious Disease"/>
            <person name="Wu L."/>
            <person name="Ma J."/>
        </authorList>
    </citation>
    <scope>NUCLEOTIDE SEQUENCE [LARGE SCALE GENOMIC DNA]</scope>
    <source>
        <strain evidence="2">CGMCC 1.15923</strain>
    </source>
</reference>
<gene>
    <name evidence="1" type="ORF">GCM10011502_30100</name>
</gene>
<evidence type="ECO:0000313" key="1">
    <source>
        <dbReference type="EMBL" id="GGB55129.1"/>
    </source>
</evidence>
<accession>A0ABQ1IXL9</accession>
<dbReference type="EMBL" id="BMKE01000049">
    <property type="protein sequence ID" value="GGB55129.1"/>
    <property type="molecule type" value="Genomic_DNA"/>
</dbReference>